<protein>
    <submittedName>
        <fullName evidence="1">Tuberous sclerosis 2-like protein</fullName>
    </submittedName>
</protein>
<name>A0ACC1JFT4_9FUNG</name>
<keyword evidence="2" id="KW-1185">Reference proteome</keyword>
<comment type="caution">
    <text evidence="1">The sequence shown here is derived from an EMBL/GenBank/DDBJ whole genome shotgun (WGS) entry which is preliminary data.</text>
</comment>
<proteinExistence type="predicted"/>
<feature type="non-terminal residue" evidence="1">
    <location>
        <position position="1533"/>
    </location>
</feature>
<dbReference type="EMBL" id="JANBPW010000305">
    <property type="protein sequence ID" value="KAJ1950014.1"/>
    <property type="molecule type" value="Genomic_DNA"/>
</dbReference>
<evidence type="ECO:0000313" key="1">
    <source>
        <dbReference type="EMBL" id="KAJ1950014.1"/>
    </source>
</evidence>
<organism evidence="1 2">
    <name type="scientific">Linderina macrospora</name>
    <dbReference type="NCBI Taxonomy" id="4868"/>
    <lineage>
        <taxon>Eukaryota</taxon>
        <taxon>Fungi</taxon>
        <taxon>Fungi incertae sedis</taxon>
        <taxon>Zoopagomycota</taxon>
        <taxon>Kickxellomycotina</taxon>
        <taxon>Kickxellomycetes</taxon>
        <taxon>Kickxellales</taxon>
        <taxon>Kickxellaceae</taxon>
        <taxon>Linderina</taxon>
    </lineage>
</organism>
<reference evidence="1" key="1">
    <citation type="submission" date="2022-07" db="EMBL/GenBank/DDBJ databases">
        <title>Phylogenomic reconstructions and comparative analyses of Kickxellomycotina fungi.</title>
        <authorList>
            <person name="Reynolds N.K."/>
            <person name="Stajich J.E."/>
            <person name="Barry K."/>
            <person name="Grigoriev I.V."/>
            <person name="Crous P."/>
            <person name="Smith M.E."/>
        </authorList>
    </citation>
    <scope>NUCLEOTIDE SEQUENCE</scope>
    <source>
        <strain evidence="1">NRRL 5244</strain>
    </source>
</reference>
<evidence type="ECO:0000313" key="2">
    <source>
        <dbReference type="Proteomes" id="UP001150603"/>
    </source>
</evidence>
<accession>A0ACC1JFT4</accession>
<dbReference type="Proteomes" id="UP001150603">
    <property type="component" value="Unassembled WGS sequence"/>
</dbReference>
<sequence length="1533" mass="166547">MSRGGRSTDSGRSARKTAADHVGFTAVIRNAILSAFGRDGDAAAAIEGERALVRRSTTGSINSISSAARAQTAASLRPADPPADQQPVPEVLDHAATAGATPDEAETVAVAPPQVADAALLVPPRLDQSFPLDVRLETFKSELLPSLKDKSLFNFNGLWVAIGDIVDFAFGDVAELLSTEKDDKVKARTLILSLLAELAENNHRHELLDPDNTDRLRRNVQHVISLAETWEEVALAAHCAMWATCNAQHLQTDSMAWFNHALSWADKAVQQCYPDGKVRSPLDGISADERAVLSAALEFLASIVMEEYPVLDPNAVSLATIRFCDHASRTQSVFENGVDHGEVVWVWSEADHIFGVLRLLQTVINYGALSQESLRPGIRLLCTTVTIERCEELCGKIIYSLFSSCYMRDTLLAMNHILREVDSPEDDKPIQMADGMTPHQVAINGMVKYITDVMDTGPTGFQFSLRIGNCLPVLGEAVKCGNSAVLGMVFPYLCKVVSDSRADSILADDWQALIGILVTTKACYVGSCFSDDAAAGSDSCSEVATPEAEHIVHSGGEPTCERAADEYEDDEFEGEMFTVADQPPDDILLSDLYKCVLVSTLAAFKRSEKPAPNALVELLYELRTVIDDGIAVDLLRLLDARGSLRPGATDWLDMLEELTSLYYFDHSRDISLRRLMVQLCVRAVNEAVDSHSLDVGGVPFILSAIEMLYQETDAEVIASVLSILGQILKSAASDVFGKVLEYAERSATDTSYVRPKASPSQSGQLTHTDTVVLSLTSAAQQALPEGTGGDDEVQPDADPKYPGYTRSSLTTQCLMDVLEWRMSITDDANIANRSCSSALTIQLANALLGLLESEHTFAAVQCSILGLFLRMHADSYSKLYILLSGRDTLMDQRVGLNENARLRLTMPGDDASSAATGPIDVEQFPIKRYVRLVRQLLIDNLDMHTYVSLCHGLAAQLGNTYLFDVCQDEIKELVNYLIRFTSKAKIAPSTFARMTDAQKTRLAQVSYGLLATTIHYKDQLKREAQDELVKSFSHGLIATSNTYSTPQICLHALSVCMLELPASVMRLMTPILQQIVMINSAAQISIHILEFGSGLSREHSLHVNFRATDYRYMFTAATNYIRFHNSARRRALATATAHRASEAATTGAAAAAATAAATTADTRRHSMGRAQQIDPAAMSEISLSQYTYVMAYQLIDAFYLSLSPAMKGETADHIILGLLVSNSSRDVLDEPSEVCLDMILQYYQNDGSTILNQAVVIEKEDLGPVVERSWIQHLAIVTIRAQRDGPLAQIIVRSPSNITSRVVNLPVEAAKKYADFAKRQAESNAASSDASSVATATEPSSPPPSAQQPTMAGRGNGHGYSKPTGRAYGPARNRWHSSGAGGGSAQTQKVITLPDNTIARLLHAEMVTTTSSPSYGTHFPIKFGPAPCVAQEFITAYHGLQNIDIPQLLPMSHEPIARSLRLLDGSTSTIDAHKVSVLYVGPGQTTENEIMSNRQGSQAYWNFLHGLGNTTRLSGMKGFSAGLDTSGQDTDGR</sequence>
<gene>
    <name evidence="1" type="primary">TSC2</name>
    <name evidence="1" type="ORF">FBU59_000879</name>
</gene>